<keyword evidence="2" id="KW-1185">Reference proteome</keyword>
<reference evidence="1 2" key="1">
    <citation type="journal article" date="2023" name="Life. Sci Alliance">
        <title>Evolutionary insights into 3D genome organization and epigenetic landscape of Vigna mungo.</title>
        <authorList>
            <person name="Junaid A."/>
            <person name="Singh B."/>
            <person name="Bhatia S."/>
        </authorList>
    </citation>
    <scope>NUCLEOTIDE SEQUENCE [LARGE SCALE GENOMIC DNA]</scope>
    <source>
        <strain evidence="1">Urdbean</strain>
    </source>
</reference>
<sequence>MTHWSTPFLEPSWIVLLHSKTQNPSSQRHHLHLSPWPFRFLHIPIPPSLDTDKDRGCRTSLGLPPPAPTLSLLTLDSPFFLFQSFELTPPLEPNPITFLSLSQTLHRWRRIAAPTTQNSFSKPNSPIPTKLGQHFVGDNGGAGGGRTVAAWRWTQRATHEKNQTAKWRFLCAREMEDAKTIRLVMEVRLVAVEIGLVAVEIGLVAVEVAGEEGGVVVVDCSGVVVVVGNNDDETFGCSSDSWRLSLSTVSDFVFLPSRSLALFLLLALLRFCLLTVVSESWCFLLSESCSRKVVNLAVRLLA</sequence>
<gene>
    <name evidence="1" type="ORF">V8G54_015179</name>
</gene>
<accession>A0AAQ3NI30</accession>
<protein>
    <submittedName>
        <fullName evidence="1">Uncharacterized protein</fullName>
    </submittedName>
</protein>
<organism evidence="1 2">
    <name type="scientific">Vigna mungo</name>
    <name type="common">Black gram</name>
    <name type="synonym">Phaseolus mungo</name>
    <dbReference type="NCBI Taxonomy" id="3915"/>
    <lineage>
        <taxon>Eukaryota</taxon>
        <taxon>Viridiplantae</taxon>
        <taxon>Streptophyta</taxon>
        <taxon>Embryophyta</taxon>
        <taxon>Tracheophyta</taxon>
        <taxon>Spermatophyta</taxon>
        <taxon>Magnoliopsida</taxon>
        <taxon>eudicotyledons</taxon>
        <taxon>Gunneridae</taxon>
        <taxon>Pentapetalae</taxon>
        <taxon>rosids</taxon>
        <taxon>fabids</taxon>
        <taxon>Fabales</taxon>
        <taxon>Fabaceae</taxon>
        <taxon>Papilionoideae</taxon>
        <taxon>50 kb inversion clade</taxon>
        <taxon>NPAAA clade</taxon>
        <taxon>indigoferoid/millettioid clade</taxon>
        <taxon>Phaseoleae</taxon>
        <taxon>Vigna</taxon>
    </lineage>
</organism>
<dbReference type="AlphaFoldDB" id="A0AAQ3NI30"/>
<evidence type="ECO:0000313" key="2">
    <source>
        <dbReference type="Proteomes" id="UP001374535"/>
    </source>
</evidence>
<proteinExistence type="predicted"/>
<feature type="non-terminal residue" evidence="1">
    <location>
        <position position="1"/>
    </location>
</feature>
<evidence type="ECO:0000313" key="1">
    <source>
        <dbReference type="EMBL" id="WVZ10649.1"/>
    </source>
</evidence>
<dbReference type="Proteomes" id="UP001374535">
    <property type="component" value="Chromosome 5"/>
</dbReference>
<name>A0AAQ3NI30_VIGMU</name>
<dbReference type="EMBL" id="CP144696">
    <property type="protein sequence ID" value="WVZ10649.1"/>
    <property type="molecule type" value="Genomic_DNA"/>
</dbReference>